<proteinExistence type="predicted"/>
<comment type="caution">
    <text evidence="1">The sequence shown here is derived from an EMBL/GenBank/DDBJ whole genome shotgun (WGS) entry which is preliminary data.</text>
</comment>
<gene>
    <name evidence="1" type="ORF">RO03_00605</name>
</gene>
<dbReference type="RefSeq" id="WP_059222370.1">
    <property type="nucleotide sequence ID" value="NZ_LMVH01000001.1"/>
</dbReference>
<dbReference type="PATRIC" id="fig|76856.3.peg.2047"/>
<evidence type="ECO:0000313" key="1">
    <source>
        <dbReference type="EMBL" id="KUL98075.1"/>
    </source>
</evidence>
<name>A0A0M4RW14_FUSNC</name>
<evidence type="ECO:0000313" key="2">
    <source>
        <dbReference type="Proteomes" id="UP000054800"/>
    </source>
</evidence>
<dbReference type="Proteomes" id="UP000054800">
    <property type="component" value="Unassembled WGS sequence"/>
</dbReference>
<dbReference type="EMBL" id="LMVH01000001">
    <property type="protein sequence ID" value="KUL98075.1"/>
    <property type="molecule type" value="Genomic_DNA"/>
</dbReference>
<sequence>MKDNQDTSFFKEVKKKLIDLDMTFSELRKRTSYSTDWGLRKALKNNIQTAVDEVQKILVKI</sequence>
<accession>A0A0M4RW14</accession>
<dbReference type="AlphaFoldDB" id="A0A0M4RW14"/>
<organism evidence="1 2">
    <name type="scientific">Fusobacterium nucleatum subsp. nucleatum</name>
    <dbReference type="NCBI Taxonomy" id="76856"/>
    <lineage>
        <taxon>Bacteria</taxon>
        <taxon>Fusobacteriati</taxon>
        <taxon>Fusobacteriota</taxon>
        <taxon>Fusobacteriia</taxon>
        <taxon>Fusobacteriales</taxon>
        <taxon>Fusobacteriaceae</taxon>
        <taxon>Fusobacterium</taxon>
    </lineage>
</organism>
<protein>
    <submittedName>
        <fullName evidence="1">Uncharacterized protein</fullName>
    </submittedName>
</protein>
<reference evidence="1 2" key="1">
    <citation type="submission" date="2015-10" db="EMBL/GenBank/DDBJ databases">
        <authorList>
            <person name="Gilbert D.G."/>
        </authorList>
    </citation>
    <scope>NUCLEOTIDE SEQUENCE [LARGE SCALE GENOMIC DNA]</scope>
    <source>
        <strain evidence="1 2">ChDC F311</strain>
    </source>
</reference>